<dbReference type="EMBL" id="LYVF01000197">
    <property type="protein sequence ID" value="OAT79395.1"/>
    <property type="molecule type" value="Genomic_DNA"/>
</dbReference>
<evidence type="ECO:0000313" key="2">
    <source>
        <dbReference type="Proteomes" id="UP000078532"/>
    </source>
</evidence>
<sequence>MKTTPEPPAEGRCHRLVSVPDDGRYPLKSRAAGLCAGSQAGWNRGKIPVPEFSQGRGCLFYDKGELFNG</sequence>
<comment type="caution">
    <text evidence="1">The sequence shown here is derived from an EMBL/GenBank/DDBJ whole genome shotgun (WGS) entry which is preliminary data.</text>
</comment>
<protein>
    <submittedName>
        <fullName evidence="1">Uncharacterized protein</fullName>
    </submittedName>
</protein>
<name>A0A1B7LAN7_9FIRM</name>
<dbReference type="STRING" id="1838280.A6M21_01270"/>
<keyword evidence="2" id="KW-1185">Reference proteome</keyword>
<reference evidence="1 2" key="1">
    <citation type="submission" date="2016-04" db="EMBL/GenBank/DDBJ databases">
        <authorList>
            <person name="Evans L.H."/>
            <person name="Alamgir A."/>
            <person name="Owens N."/>
            <person name="Weber N.D."/>
            <person name="Virtaneva K."/>
            <person name="Barbian K."/>
            <person name="Babar A."/>
            <person name="Rosenke K."/>
        </authorList>
    </citation>
    <scope>NUCLEOTIDE SEQUENCE [LARGE SCALE GENOMIC DNA]</scope>
    <source>
        <strain evidence="1 2">LMa1</strain>
    </source>
</reference>
<gene>
    <name evidence="1" type="ORF">A6M21_01270</name>
</gene>
<proteinExistence type="predicted"/>
<dbReference type="AlphaFoldDB" id="A0A1B7LAN7"/>
<organism evidence="1 2">
    <name type="scientific">Desulfotomaculum copahuensis</name>
    <dbReference type="NCBI Taxonomy" id="1838280"/>
    <lineage>
        <taxon>Bacteria</taxon>
        <taxon>Bacillati</taxon>
        <taxon>Bacillota</taxon>
        <taxon>Clostridia</taxon>
        <taxon>Eubacteriales</taxon>
        <taxon>Desulfotomaculaceae</taxon>
        <taxon>Desulfotomaculum</taxon>
    </lineage>
</organism>
<dbReference type="Proteomes" id="UP000078532">
    <property type="component" value="Unassembled WGS sequence"/>
</dbReference>
<accession>A0A1B7LAN7</accession>
<evidence type="ECO:0000313" key="1">
    <source>
        <dbReference type="EMBL" id="OAT79395.1"/>
    </source>
</evidence>